<reference evidence="3 4" key="1">
    <citation type="submission" date="2020-12" db="EMBL/GenBank/DDBJ databases">
        <title>Revised draft genomes of Rhodomicrobium vannielii ATCC 17100 and Rhodomicrobium udaipurense JA643.</title>
        <authorList>
            <person name="Conners E.M."/>
            <person name="Davenport E.J."/>
            <person name="Bose A."/>
        </authorList>
    </citation>
    <scope>NUCLEOTIDE SEQUENCE [LARGE SCALE GENOMIC DNA]</scope>
    <source>
        <strain evidence="3 4">JA643</strain>
    </source>
</reference>
<accession>A0A8I1KJS3</accession>
<dbReference type="Proteomes" id="UP000623250">
    <property type="component" value="Unassembled WGS sequence"/>
</dbReference>
<dbReference type="Pfam" id="PF13408">
    <property type="entry name" value="Zn_ribbon_recom"/>
    <property type="match status" value="1"/>
</dbReference>
<gene>
    <name evidence="3" type="ORF">JDN41_06505</name>
</gene>
<evidence type="ECO:0000259" key="2">
    <source>
        <dbReference type="Pfam" id="PF13408"/>
    </source>
</evidence>
<proteinExistence type="predicted"/>
<dbReference type="EMBL" id="JAEMUK010000011">
    <property type="protein sequence ID" value="MBJ7543204.1"/>
    <property type="molecule type" value="Genomic_DNA"/>
</dbReference>
<dbReference type="AlphaFoldDB" id="A0A8I1KJS3"/>
<sequence length="111" mass="11591">MSGLTKCGKCGGGMAISGSTDGRVRISCVRARDAGVCDHKRSYYLDRVEAVVAEAFVAVLSQKDVMQKAIGTAIKKRREDISGEAKAYSRAEGGMGKSEGPACNNRAASGC</sequence>
<organism evidence="3 4">
    <name type="scientific">Rhodomicrobium udaipurense</name>
    <dbReference type="NCBI Taxonomy" id="1202716"/>
    <lineage>
        <taxon>Bacteria</taxon>
        <taxon>Pseudomonadati</taxon>
        <taxon>Pseudomonadota</taxon>
        <taxon>Alphaproteobacteria</taxon>
        <taxon>Hyphomicrobiales</taxon>
        <taxon>Hyphomicrobiaceae</taxon>
        <taxon>Rhodomicrobium</taxon>
    </lineage>
</organism>
<dbReference type="InterPro" id="IPR025827">
    <property type="entry name" value="Zn_ribbon_recom_dom"/>
</dbReference>
<comment type="caution">
    <text evidence="3">The sequence shown here is derived from an EMBL/GenBank/DDBJ whole genome shotgun (WGS) entry which is preliminary data.</text>
</comment>
<evidence type="ECO:0000313" key="3">
    <source>
        <dbReference type="EMBL" id="MBJ7543204.1"/>
    </source>
</evidence>
<feature type="domain" description="Recombinase zinc beta ribbon" evidence="2">
    <location>
        <begin position="2"/>
        <end position="55"/>
    </location>
</feature>
<evidence type="ECO:0000256" key="1">
    <source>
        <dbReference type="SAM" id="MobiDB-lite"/>
    </source>
</evidence>
<protein>
    <submittedName>
        <fullName evidence="3">Zinc ribbon domain-containing protein</fullName>
    </submittedName>
</protein>
<feature type="region of interest" description="Disordered" evidence="1">
    <location>
        <begin position="87"/>
        <end position="111"/>
    </location>
</feature>
<keyword evidence="4" id="KW-1185">Reference proteome</keyword>
<name>A0A8I1KJS3_9HYPH</name>
<evidence type="ECO:0000313" key="4">
    <source>
        <dbReference type="Proteomes" id="UP000623250"/>
    </source>
</evidence>